<dbReference type="RefSeq" id="WP_227424774.1">
    <property type="nucleotide sequence ID" value="NZ_CP071868.1"/>
</dbReference>
<keyword evidence="2" id="KW-1185">Reference proteome</keyword>
<dbReference type="GO" id="GO:0047617">
    <property type="term" value="F:fatty acyl-CoA hydrolase activity"/>
    <property type="evidence" value="ECO:0007669"/>
    <property type="project" value="TreeGrafter"/>
</dbReference>
<gene>
    <name evidence="1" type="ORF">J4E96_05485</name>
</gene>
<name>A0A8A4ZEN2_9MICO</name>
<dbReference type="KEGG" id="psic:J4E96_05485"/>
<proteinExistence type="predicted"/>
<dbReference type="PANTHER" id="PTHR31793:SF24">
    <property type="entry name" value="LONG-CHAIN ACYL-COA THIOESTERASE FADM"/>
    <property type="match status" value="1"/>
</dbReference>
<dbReference type="SUPFAM" id="SSF54637">
    <property type="entry name" value="Thioesterase/thiol ester dehydrase-isomerase"/>
    <property type="match status" value="1"/>
</dbReference>
<reference evidence="1" key="1">
    <citation type="submission" date="2021-03" db="EMBL/GenBank/DDBJ databases">
        <title>Pengzhenrongella sicca gen. nov., sp. nov., a new member of suborder Micrococcineae isolated from High-Arctic tundra soil.</title>
        <authorList>
            <person name="Peng F."/>
        </authorList>
    </citation>
    <scope>NUCLEOTIDE SEQUENCE</scope>
    <source>
        <strain evidence="1">LRZ-2</strain>
    </source>
</reference>
<dbReference type="Pfam" id="PF13279">
    <property type="entry name" value="4HBT_2"/>
    <property type="match status" value="1"/>
</dbReference>
<dbReference type="EMBL" id="CP071868">
    <property type="protein sequence ID" value="QTE30440.1"/>
    <property type="molecule type" value="Genomic_DNA"/>
</dbReference>
<dbReference type="Gene3D" id="3.10.129.10">
    <property type="entry name" value="Hotdog Thioesterase"/>
    <property type="match status" value="1"/>
</dbReference>
<dbReference type="InterPro" id="IPR050563">
    <property type="entry name" value="4-hydroxybenzoyl-CoA_TE"/>
</dbReference>
<dbReference type="AlphaFoldDB" id="A0A8A4ZEN2"/>
<dbReference type="InterPro" id="IPR029069">
    <property type="entry name" value="HotDog_dom_sf"/>
</dbReference>
<dbReference type="CDD" id="cd00586">
    <property type="entry name" value="4HBT"/>
    <property type="match status" value="1"/>
</dbReference>
<evidence type="ECO:0000313" key="1">
    <source>
        <dbReference type="EMBL" id="QTE30440.1"/>
    </source>
</evidence>
<sequence length="182" mass="19589">MTRLRIPVQLRWSDMDAYGHINNVQMFRILEEARIAAFWSHPNPADGGWPTAVIDAGVGAATTTLVASQEIEYLRPLEYRREPVTVELWIGHLGGASIDVCYQVVDGGGDGTVDGVAAGTGAPVAEAPYARACTTLVLADEATGSPRRLTPAERASWTPFLGPMVQLRRRRPAAPSPQAVGR</sequence>
<accession>A0A8A4ZEN2</accession>
<organism evidence="1 2">
    <name type="scientific">Pengzhenrongella sicca</name>
    <dbReference type="NCBI Taxonomy" id="2819238"/>
    <lineage>
        <taxon>Bacteria</taxon>
        <taxon>Bacillati</taxon>
        <taxon>Actinomycetota</taxon>
        <taxon>Actinomycetes</taxon>
        <taxon>Micrococcales</taxon>
        <taxon>Pengzhenrongella</taxon>
    </lineage>
</organism>
<dbReference type="Proteomes" id="UP000663937">
    <property type="component" value="Chromosome"/>
</dbReference>
<protein>
    <submittedName>
        <fullName evidence="1">Acyl-CoA thioesterase</fullName>
    </submittedName>
</protein>
<dbReference type="PANTHER" id="PTHR31793">
    <property type="entry name" value="4-HYDROXYBENZOYL-COA THIOESTERASE FAMILY MEMBER"/>
    <property type="match status" value="1"/>
</dbReference>
<evidence type="ECO:0000313" key="2">
    <source>
        <dbReference type="Proteomes" id="UP000663937"/>
    </source>
</evidence>